<dbReference type="GO" id="GO:0006260">
    <property type="term" value="P:DNA replication"/>
    <property type="evidence" value="ECO:0007669"/>
    <property type="project" value="InterPro"/>
</dbReference>
<dbReference type="PANTHER" id="PTHR30153">
    <property type="entry name" value="REPLICATIVE DNA HELICASE DNAB"/>
    <property type="match status" value="1"/>
</dbReference>
<keyword evidence="3" id="KW-1185">Reference proteome</keyword>
<dbReference type="InterPro" id="IPR027417">
    <property type="entry name" value="P-loop_NTPase"/>
</dbReference>
<proteinExistence type="predicted"/>
<dbReference type="GO" id="GO:0005829">
    <property type="term" value="C:cytosol"/>
    <property type="evidence" value="ECO:0007669"/>
    <property type="project" value="TreeGrafter"/>
</dbReference>
<dbReference type="AlphaFoldDB" id="A0A345PI55"/>
<evidence type="ECO:0000259" key="1">
    <source>
        <dbReference type="PROSITE" id="PS51199"/>
    </source>
</evidence>
<reference evidence="3" key="1">
    <citation type="submission" date="2017-11" db="EMBL/GenBank/DDBJ databases">
        <authorList>
            <person name="Zhu W."/>
        </authorList>
    </citation>
    <scope>NUCLEOTIDE SEQUENCE [LARGE SCALE GENOMIC DNA]</scope>
    <source>
        <strain evidence="3">160</strain>
    </source>
</reference>
<organism evidence="2 3">
    <name type="scientific">Oceanobacillus zhaokaii</name>
    <dbReference type="NCBI Taxonomy" id="2052660"/>
    <lineage>
        <taxon>Bacteria</taxon>
        <taxon>Bacillati</taxon>
        <taxon>Bacillota</taxon>
        <taxon>Bacilli</taxon>
        <taxon>Bacillales</taxon>
        <taxon>Bacillaceae</taxon>
        <taxon>Oceanobacillus</taxon>
    </lineage>
</organism>
<dbReference type="SUPFAM" id="SSF52540">
    <property type="entry name" value="P-loop containing nucleoside triphosphate hydrolases"/>
    <property type="match status" value="1"/>
</dbReference>
<gene>
    <name evidence="2" type="ORF">CUC15_12460</name>
</gene>
<dbReference type="OrthoDB" id="2911857at2"/>
<dbReference type="GO" id="GO:0003678">
    <property type="term" value="F:DNA helicase activity"/>
    <property type="evidence" value="ECO:0007669"/>
    <property type="project" value="InterPro"/>
</dbReference>
<name>A0A345PI55_9BACI</name>
<dbReference type="RefSeq" id="WP_114916971.1">
    <property type="nucleotide sequence ID" value="NZ_CP024848.1"/>
</dbReference>
<evidence type="ECO:0000313" key="3">
    <source>
        <dbReference type="Proteomes" id="UP000253908"/>
    </source>
</evidence>
<dbReference type="Gene3D" id="3.40.50.300">
    <property type="entry name" value="P-loop containing nucleotide triphosphate hydrolases"/>
    <property type="match status" value="1"/>
</dbReference>
<dbReference type="KEGG" id="ocn:CUC15_12460"/>
<accession>A0A345PI55</accession>
<dbReference type="PANTHER" id="PTHR30153:SF2">
    <property type="entry name" value="REPLICATIVE DNA HELICASE"/>
    <property type="match status" value="1"/>
</dbReference>
<dbReference type="EMBL" id="CP024848">
    <property type="protein sequence ID" value="AXI09685.1"/>
    <property type="molecule type" value="Genomic_DNA"/>
</dbReference>
<dbReference type="InterPro" id="IPR007694">
    <property type="entry name" value="DNA_helicase_DnaB-like_C"/>
</dbReference>
<dbReference type="Proteomes" id="UP000253908">
    <property type="component" value="Chromosome"/>
</dbReference>
<protein>
    <recommendedName>
        <fullName evidence="1">SF4 helicase domain-containing protein</fullName>
    </recommendedName>
</protein>
<dbReference type="PROSITE" id="PS51199">
    <property type="entry name" value="SF4_HELICASE"/>
    <property type="match status" value="1"/>
</dbReference>
<sequence>MMSDLRDSGNIEQDADVIFFLYRDVYYDNQAEKQNNVKEIISKQRNEPTGTVGMGFWREFGRFG</sequence>
<dbReference type="GO" id="GO:0005524">
    <property type="term" value="F:ATP binding"/>
    <property type="evidence" value="ECO:0007669"/>
    <property type="project" value="InterPro"/>
</dbReference>
<dbReference type="Pfam" id="PF03796">
    <property type="entry name" value="DnaB_C"/>
    <property type="match status" value="1"/>
</dbReference>
<evidence type="ECO:0000313" key="2">
    <source>
        <dbReference type="EMBL" id="AXI09685.1"/>
    </source>
</evidence>
<feature type="domain" description="SF4 helicase" evidence="1">
    <location>
        <begin position="1"/>
        <end position="64"/>
    </location>
</feature>